<protein>
    <submittedName>
        <fullName evidence="1">Uncharacterized protein</fullName>
    </submittedName>
</protein>
<feature type="non-terminal residue" evidence="1">
    <location>
        <position position="1"/>
    </location>
</feature>
<dbReference type="OrthoDB" id="3247294at2759"/>
<gene>
    <name evidence="1" type="ORF">BDV98DRAFT_514670</name>
</gene>
<dbReference type="Proteomes" id="UP000305067">
    <property type="component" value="Unassembled WGS sequence"/>
</dbReference>
<reference evidence="1 2" key="1">
    <citation type="journal article" date="2019" name="Nat. Ecol. Evol.">
        <title>Megaphylogeny resolves global patterns of mushroom evolution.</title>
        <authorList>
            <person name="Varga T."/>
            <person name="Krizsan K."/>
            <person name="Foldi C."/>
            <person name="Dima B."/>
            <person name="Sanchez-Garcia M."/>
            <person name="Sanchez-Ramirez S."/>
            <person name="Szollosi G.J."/>
            <person name="Szarkandi J.G."/>
            <person name="Papp V."/>
            <person name="Albert L."/>
            <person name="Andreopoulos W."/>
            <person name="Angelini C."/>
            <person name="Antonin V."/>
            <person name="Barry K.W."/>
            <person name="Bougher N.L."/>
            <person name="Buchanan P."/>
            <person name="Buyck B."/>
            <person name="Bense V."/>
            <person name="Catcheside P."/>
            <person name="Chovatia M."/>
            <person name="Cooper J."/>
            <person name="Damon W."/>
            <person name="Desjardin D."/>
            <person name="Finy P."/>
            <person name="Geml J."/>
            <person name="Haridas S."/>
            <person name="Hughes K."/>
            <person name="Justo A."/>
            <person name="Karasinski D."/>
            <person name="Kautmanova I."/>
            <person name="Kiss B."/>
            <person name="Kocsube S."/>
            <person name="Kotiranta H."/>
            <person name="LaButti K.M."/>
            <person name="Lechner B.E."/>
            <person name="Liimatainen K."/>
            <person name="Lipzen A."/>
            <person name="Lukacs Z."/>
            <person name="Mihaltcheva S."/>
            <person name="Morgado L.N."/>
            <person name="Niskanen T."/>
            <person name="Noordeloos M.E."/>
            <person name="Ohm R.A."/>
            <person name="Ortiz-Santana B."/>
            <person name="Ovrebo C."/>
            <person name="Racz N."/>
            <person name="Riley R."/>
            <person name="Savchenko A."/>
            <person name="Shiryaev A."/>
            <person name="Soop K."/>
            <person name="Spirin V."/>
            <person name="Szebenyi C."/>
            <person name="Tomsovsky M."/>
            <person name="Tulloss R.E."/>
            <person name="Uehling J."/>
            <person name="Grigoriev I.V."/>
            <person name="Vagvolgyi C."/>
            <person name="Papp T."/>
            <person name="Martin F.M."/>
            <person name="Miettinen O."/>
            <person name="Hibbett D.S."/>
            <person name="Nagy L.G."/>
        </authorList>
    </citation>
    <scope>NUCLEOTIDE SEQUENCE [LARGE SCALE GENOMIC DNA]</scope>
    <source>
        <strain evidence="1 2">CBS 309.79</strain>
    </source>
</reference>
<accession>A0A5C3Q437</accession>
<dbReference type="STRING" id="1884261.A0A5C3Q437"/>
<evidence type="ECO:0000313" key="2">
    <source>
        <dbReference type="Proteomes" id="UP000305067"/>
    </source>
</evidence>
<organism evidence="1 2">
    <name type="scientific">Pterulicium gracile</name>
    <dbReference type="NCBI Taxonomy" id="1884261"/>
    <lineage>
        <taxon>Eukaryota</taxon>
        <taxon>Fungi</taxon>
        <taxon>Dikarya</taxon>
        <taxon>Basidiomycota</taxon>
        <taxon>Agaricomycotina</taxon>
        <taxon>Agaricomycetes</taxon>
        <taxon>Agaricomycetidae</taxon>
        <taxon>Agaricales</taxon>
        <taxon>Pleurotineae</taxon>
        <taxon>Pterulaceae</taxon>
        <taxon>Pterulicium</taxon>
    </lineage>
</organism>
<dbReference type="AlphaFoldDB" id="A0A5C3Q437"/>
<dbReference type="EMBL" id="ML178853">
    <property type="protein sequence ID" value="TFK96865.1"/>
    <property type="molecule type" value="Genomic_DNA"/>
</dbReference>
<keyword evidence="2" id="KW-1185">Reference proteome</keyword>
<evidence type="ECO:0000313" key="1">
    <source>
        <dbReference type="EMBL" id="TFK96865.1"/>
    </source>
</evidence>
<sequence length="79" mass="9458">APVKFTAYLEEYYIKDSVLPRWSATYWKDQHVFMLGDTNMNLEFYHHFLKSNLWKGQLNRRMDKGICTLVEVAITHYIA</sequence>
<name>A0A5C3Q437_9AGAR</name>
<proteinExistence type="predicted"/>